<dbReference type="EMBL" id="MN079099">
    <property type="protein sequence ID" value="QEA05348.1"/>
    <property type="molecule type" value="Genomic_DNA"/>
</dbReference>
<dbReference type="AlphaFoldDB" id="A0A5B8RBL4"/>
<protein>
    <submittedName>
        <fullName evidence="1">Uncharacterized protein</fullName>
    </submittedName>
</protein>
<gene>
    <name evidence="1" type="ORF">KBTEX_01668</name>
</gene>
<proteinExistence type="predicted"/>
<reference evidence="1" key="1">
    <citation type="submission" date="2019-06" db="EMBL/GenBank/DDBJ databases">
        <authorList>
            <person name="Murdoch R.W."/>
            <person name="Fathepure B."/>
        </authorList>
    </citation>
    <scope>NUCLEOTIDE SEQUENCE</scope>
</reference>
<sequence>MNVSNSPGQVTVRFHTRLNPRRYTSRIPLNLEFHA</sequence>
<evidence type="ECO:0000313" key="1">
    <source>
        <dbReference type="EMBL" id="QEA05348.1"/>
    </source>
</evidence>
<name>A0A5B8RBL4_9ZZZZ</name>
<organism evidence="1">
    <name type="scientific">uncultured organism</name>
    <dbReference type="NCBI Taxonomy" id="155900"/>
    <lineage>
        <taxon>unclassified sequences</taxon>
        <taxon>environmental samples</taxon>
    </lineage>
</organism>
<accession>A0A5B8RBL4</accession>